<evidence type="ECO:0000313" key="2">
    <source>
        <dbReference type="EMBL" id="QHT83088.1"/>
    </source>
</evidence>
<organism evidence="2">
    <name type="scientific">viral metagenome</name>
    <dbReference type="NCBI Taxonomy" id="1070528"/>
    <lineage>
        <taxon>unclassified sequences</taxon>
        <taxon>metagenomes</taxon>
        <taxon>organismal metagenomes</taxon>
    </lineage>
</organism>
<dbReference type="EMBL" id="MN740006">
    <property type="protein sequence ID" value="QHT83088.1"/>
    <property type="molecule type" value="Genomic_DNA"/>
</dbReference>
<dbReference type="InterPro" id="IPR055247">
    <property type="entry name" value="InsJ-like_HTH"/>
</dbReference>
<name>A0A6C0HQV0_9ZZZZ</name>
<dbReference type="SUPFAM" id="SSF46689">
    <property type="entry name" value="Homeodomain-like"/>
    <property type="match status" value="1"/>
</dbReference>
<dbReference type="InterPro" id="IPR009057">
    <property type="entry name" value="Homeodomain-like_sf"/>
</dbReference>
<proteinExistence type="predicted"/>
<sequence>MDHKSNDYKLNAVDYLAEDKSQEEVFKIFKCYPRTLMRWVNLYNKDSVKINYKMYS</sequence>
<feature type="domain" description="Insertion element IS150 protein InsJ-like helix-turn-helix" evidence="1">
    <location>
        <begin position="9"/>
        <end position="45"/>
    </location>
</feature>
<evidence type="ECO:0000259" key="1">
    <source>
        <dbReference type="Pfam" id="PF13518"/>
    </source>
</evidence>
<protein>
    <recommendedName>
        <fullName evidence="1">Insertion element IS150 protein InsJ-like helix-turn-helix domain-containing protein</fullName>
    </recommendedName>
</protein>
<reference evidence="2" key="1">
    <citation type="journal article" date="2020" name="Nature">
        <title>Giant virus diversity and host interactions through global metagenomics.</title>
        <authorList>
            <person name="Schulz F."/>
            <person name="Roux S."/>
            <person name="Paez-Espino D."/>
            <person name="Jungbluth S."/>
            <person name="Walsh D.A."/>
            <person name="Denef V.J."/>
            <person name="McMahon K.D."/>
            <person name="Konstantinidis K.T."/>
            <person name="Eloe-Fadrosh E.A."/>
            <person name="Kyrpides N.C."/>
            <person name="Woyke T."/>
        </authorList>
    </citation>
    <scope>NUCLEOTIDE SEQUENCE</scope>
    <source>
        <strain evidence="2">GVMAG-M-3300023184-167</strain>
    </source>
</reference>
<dbReference type="Pfam" id="PF13518">
    <property type="entry name" value="HTH_28"/>
    <property type="match status" value="1"/>
</dbReference>
<dbReference type="AlphaFoldDB" id="A0A6C0HQV0"/>
<accession>A0A6C0HQV0</accession>